<protein>
    <submittedName>
        <fullName evidence="2">Hif1an protein</fullName>
    </submittedName>
</protein>
<organism evidence="2 3">
    <name type="scientific">Symbiodinium pilosum</name>
    <name type="common">Dinoflagellate</name>
    <dbReference type="NCBI Taxonomy" id="2952"/>
    <lineage>
        <taxon>Eukaryota</taxon>
        <taxon>Sar</taxon>
        <taxon>Alveolata</taxon>
        <taxon>Dinophyceae</taxon>
        <taxon>Suessiales</taxon>
        <taxon>Symbiodiniaceae</taxon>
        <taxon>Symbiodinium</taxon>
    </lineage>
</organism>
<dbReference type="AlphaFoldDB" id="A0A812VGR2"/>
<accession>A0A812VGR2</accession>
<feature type="non-terminal residue" evidence="2">
    <location>
        <position position="1"/>
    </location>
</feature>
<dbReference type="OrthoDB" id="10552552at2759"/>
<reference evidence="2" key="1">
    <citation type="submission" date="2021-02" db="EMBL/GenBank/DDBJ databases">
        <authorList>
            <person name="Dougan E. K."/>
            <person name="Rhodes N."/>
            <person name="Thang M."/>
            <person name="Chan C."/>
        </authorList>
    </citation>
    <scope>NUCLEOTIDE SEQUENCE</scope>
</reference>
<comment type="caution">
    <text evidence="2">The sequence shown here is derived from an EMBL/GenBank/DDBJ whole genome shotgun (WGS) entry which is preliminary data.</text>
</comment>
<gene>
    <name evidence="2" type="primary">hif1an</name>
    <name evidence="2" type="ORF">SPIL2461_LOCUS16240</name>
</gene>
<evidence type="ECO:0000313" key="3">
    <source>
        <dbReference type="Proteomes" id="UP000649617"/>
    </source>
</evidence>
<proteinExistence type="predicted"/>
<dbReference type="EMBL" id="CAJNIZ010041957">
    <property type="protein sequence ID" value="CAE7618982.1"/>
    <property type="molecule type" value="Genomic_DNA"/>
</dbReference>
<feature type="region of interest" description="Disordered" evidence="1">
    <location>
        <begin position="1"/>
        <end position="28"/>
    </location>
</feature>
<feature type="compositionally biased region" description="Polar residues" evidence="1">
    <location>
        <begin position="7"/>
        <end position="22"/>
    </location>
</feature>
<dbReference type="Proteomes" id="UP000649617">
    <property type="component" value="Unassembled WGS sequence"/>
</dbReference>
<sequence length="131" mass="14137">DLDRFDCQTSIPHQKSAPSSFIMNKKGTKRGKPNALCKAWGQEVADAASVAMIASRNAEVAAGQAKQYKYFAKSARDASQNALLELEKHFAKDRADASKTRIFFSDCSPAVAVASVAAADRTRHSRASGFL</sequence>
<name>A0A812VGR2_SYMPI</name>
<keyword evidence="3" id="KW-1185">Reference proteome</keyword>
<evidence type="ECO:0000313" key="2">
    <source>
        <dbReference type="EMBL" id="CAE7618982.1"/>
    </source>
</evidence>
<evidence type="ECO:0000256" key="1">
    <source>
        <dbReference type="SAM" id="MobiDB-lite"/>
    </source>
</evidence>